<accession>A0A6P2DKA9</accession>
<feature type="region of interest" description="Disordered" evidence="1">
    <location>
        <begin position="1"/>
        <end position="35"/>
    </location>
</feature>
<organism evidence="2 3">
    <name type="scientific">Gemmata massiliana</name>
    <dbReference type="NCBI Taxonomy" id="1210884"/>
    <lineage>
        <taxon>Bacteria</taxon>
        <taxon>Pseudomonadati</taxon>
        <taxon>Planctomycetota</taxon>
        <taxon>Planctomycetia</taxon>
        <taxon>Gemmatales</taxon>
        <taxon>Gemmataceae</taxon>
        <taxon>Gemmata</taxon>
    </lineage>
</organism>
<evidence type="ECO:0000313" key="2">
    <source>
        <dbReference type="EMBL" id="VTS03800.1"/>
    </source>
</evidence>
<name>A0A6P2DKA9_9BACT</name>
<dbReference type="EMBL" id="LR593886">
    <property type="protein sequence ID" value="VTS03800.1"/>
    <property type="molecule type" value="Genomic_DNA"/>
</dbReference>
<feature type="compositionally biased region" description="Basic and acidic residues" evidence="1">
    <location>
        <begin position="16"/>
        <end position="35"/>
    </location>
</feature>
<evidence type="ECO:0000313" key="3">
    <source>
        <dbReference type="Proteomes" id="UP000464178"/>
    </source>
</evidence>
<dbReference type="KEGG" id="gms:SOIL9_70620"/>
<keyword evidence="3" id="KW-1185">Reference proteome</keyword>
<reference evidence="2 3" key="1">
    <citation type="submission" date="2019-05" db="EMBL/GenBank/DDBJ databases">
        <authorList>
            <consortium name="Science for Life Laboratories"/>
        </authorList>
    </citation>
    <scope>NUCLEOTIDE SEQUENCE [LARGE SCALE GENOMIC DNA]</scope>
    <source>
        <strain evidence="2">Soil9</strain>
    </source>
</reference>
<dbReference type="AlphaFoldDB" id="A0A6P2DKA9"/>
<feature type="region of interest" description="Disordered" evidence="1">
    <location>
        <begin position="325"/>
        <end position="345"/>
    </location>
</feature>
<protein>
    <submittedName>
        <fullName evidence="2">Uncharacterized protein</fullName>
    </submittedName>
</protein>
<evidence type="ECO:0000256" key="1">
    <source>
        <dbReference type="SAM" id="MobiDB-lite"/>
    </source>
</evidence>
<gene>
    <name evidence="2" type="ORF">SOIL9_70620</name>
</gene>
<dbReference type="Proteomes" id="UP000464178">
    <property type="component" value="Chromosome"/>
</dbReference>
<sequence length="345" mass="38062">MSIRSVDFIPTTGHAADPRVEAGRDAADSHPRADRPAARPTFLVREIVMTLVPSAASTTLVPASSLSAERCRKVALGLLRLAQLLEEYDKYDRCWLGTPSSLDSFVRELDDCLESAYDSVSLGLFECTQASTALCAFLDQCGGFIRSVISNIKSYFRFYPTPAEADLSENWVSPSLSSAAVRAAAAAFDRASSKVNDLHNLSSVLWGLAAAVDERNRSDQHVRQIDLPTLDRTTAPSSEVRVAREGPEGGRWLWWNGKRHDVPLGSVYRLIEHMWNHEFAKYDELMDGTVFDASVDSKTLGNKASEASAILRSIGVPWRLSVDSRDRVVTKQHNKPSPKDPRKKG</sequence>
<proteinExistence type="predicted"/>
<feature type="compositionally biased region" description="Basic residues" evidence="1">
    <location>
        <begin position="330"/>
        <end position="345"/>
    </location>
</feature>